<proteinExistence type="predicted"/>
<evidence type="ECO:0000313" key="1">
    <source>
        <dbReference type="EMBL" id="KAF2435312.1"/>
    </source>
</evidence>
<dbReference type="AlphaFoldDB" id="A0A9P4P116"/>
<gene>
    <name evidence="1" type="ORF">EJ08DRAFT_645645</name>
</gene>
<sequence length="57" mass="6526">MASYFTDETPPKQKYLIGTIMLAPPGATYEEEVQRRINAVNAVIIYCKFQEGETDKR</sequence>
<protein>
    <submittedName>
        <fullName evidence="1">Uncharacterized protein</fullName>
    </submittedName>
</protein>
<organism evidence="1 2">
    <name type="scientific">Tothia fuscella</name>
    <dbReference type="NCBI Taxonomy" id="1048955"/>
    <lineage>
        <taxon>Eukaryota</taxon>
        <taxon>Fungi</taxon>
        <taxon>Dikarya</taxon>
        <taxon>Ascomycota</taxon>
        <taxon>Pezizomycotina</taxon>
        <taxon>Dothideomycetes</taxon>
        <taxon>Pleosporomycetidae</taxon>
        <taxon>Venturiales</taxon>
        <taxon>Cylindrosympodiaceae</taxon>
        <taxon>Tothia</taxon>
    </lineage>
</organism>
<name>A0A9P4P116_9PEZI</name>
<reference evidence="1" key="1">
    <citation type="journal article" date="2020" name="Stud. Mycol.">
        <title>101 Dothideomycetes genomes: a test case for predicting lifestyles and emergence of pathogens.</title>
        <authorList>
            <person name="Haridas S."/>
            <person name="Albert R."/>
            <person name="Binder M."/>
            <person name="Bloem J."/>
            <person name="Labutti K."/>
            <person name="Salamov A."/>
            <person name="Andreopoulos B."/>
            <person name="Baker S."/>
            <person name="Barry K."/>
            <person name="Bills G."/>
            <person name="Bluhm B."/>
            <person name="Cannon C."/>
            <person name="Castanera R."/>
            <person name="Culley D."/>
            <person name="Daum C."/>
            <person name="Ezra D."/>
            <person name="Gonzalez J."/>
            <person name="Henrissat B."/>
            <person name="Kuo A."/>
            <person name="Liang C."/>
            <person name="Lipzen A."/>
            <person name="Lutzoni F."/>
            <person name="Magnuson J."/>
            <person name="Mondo S."/>
            <person name="Nolan M."/>
            <person name="Ohm R."/>
            <person name="Pangilinan J."/>
            <person name="Park H.-J."/>
            <person name="Ramirez L."/>
            <person name="Alfaro M."/>
            <person name="Sun H."/>
            <person name="Tritt A."/>
            <person name="Yoshinaga Y."/>
            <person name="Zwiers L.-H."/>
            <person name="Turgeon B."/>
            <person name="Goodwin S."/>
            <person name="Spatafora J."/>
            <person name="Crous P."/>
            <person name="Grigoriev I."/>
        </authorList>
    </citation>
    <scope>NUCLEOTIDE SEQUENCE</scope>
    <source>
        <strain evidence="1">CBS 130266</strain>
    </source>
</reference>
<dbReference type="Proteomes" id="UP000800235">
    <property type="component" value="Unassembled WGS sequence"/>
</dbReference>
<comment type="caution">
    <text evidence="1">The sequence shown here is derived from an EMBL/GenBank/DDBJ whole genome shotgun (WGS) entry which is preliminary data.</text>
</comment>
<evidence type="ECO:0000313" key="2">
    <source>
        <dbReference type="Proteomes" id="UP000800235"/>
    </source>
</evidence>
<accession>A0A9P4P116</accession>
<keyword evidence="2" id="KW-1185">Reference proteome</keyword>
<dbReference type="EMBL" id="MU007013">
    <property type="protein sequence ID" value="KAF2435312.1"/>
    <property type="molecule type" value="Genomic_DNA"/>
</dbReference>
<dbReference type="OrthoDB" id="3544487at2759"/>